<dbReference type="Proteomes" id="UP000050640">
    <property type="component" value="Unplaced"/>
</dbReference>
<dbReference type="Gene3D" id="4.10.400.10">
    <property type="entry name" value="Low-density Lipoprotein Receptor"/>
    <property type="match status" value="1"/>
</dbReference>
<dbReference type="STRING" id="1147741.A0A0R3S1T5"/>
<comment type="subcellular location">
    <subcellularLocation>
        <location evidence="1">Membrane</location>
        <topology evidence="1">Single-pass membrane protein</topology>
    </subcellularLocation>
</comment>
<dbReference type="InterPro" id="IPR036055">
    <property type="entry name" value="LDL_receptor-like_sf"/>
</dbReference>
<feature type="region of interest" description="Disordered" evidence="8">
    <location>
        <begin position="209"/>
        <end position="235"/>
    </location>
</feature>
<dbReference type="SUPFAM" id="SSF57424">
    <property type="entry name" value="LDL receptor-like module"/>
    <property type="match status" value="1"/>
</dbReference>
<keyword evidence="2 9" id="KW-0812">Transmembrane</keyword>
<keyword evidence="3" id="KW-0677">Repeat</keyword>
<evidence type="ECO:0000256" key="9">
    <source>
        <dbReference type="SAM" id="Phobius"/>
    </source>
</evidence>
<evidence type="ECO:0000256" key="6">
    <source>
        <dbReference type="ARBA" id="ARBA00023157"/>
    </source>
</evidence>
<sequence length="1045" mass="115626">MRVPGRCTVVSGTNSNSKNGRRQQFDCGGNKLLSQQQRRCIPLQHFHDGIADCPDGSDECLNTCALFNLIQFEINFKNFRFLVCFPGYVKCGSYCVLLQYAAQCFINPRCDNSPTSPQFCDVTKKKLCSIEGTVPCKGFGECVMRTWIEKGQTNCIDKSDQDLAYIAVFGIKRNTNYPYLSLQFGNNTSDTFRGTVSTERFLSSSWLESVSPSLPSSNWTDNNNRGTPSDTANGWTNVTSQSATKQFIFQIPTNNNSNMNGQDFKSSNFDTTTIKTGFTKNAETTSDSAHINNYQMQQNSFQNAILNTAQQHSSNTNQHFTIPDGNNQIGYDKGDNTNATTTTHTIPATITTIITITATTTVNTAATTIITTTNIANATTTSATATTTTNQLSLITAKPSIANFLTTNPATEMLQSQPSLIYPPTENATQQISEKLKNLTKALVNPAETVKSSDAIRIDNGDNRAWNSSILKQDNIIASNNISLSSNRQHNQNVTFDSSVTNTAIIQPKKPEQTSPSVIPTIQSAESTVNTSQTGSITGDLVNTINNSITSGASPDQLACARYEYAEARRLVPKPLCTCPPGQMPSGEYAECKTTVVSTFGIDVRYMCGGMETDPEEQSRLAILVLNRTRLPYQACVRRVGHPVMVQLDCSRCTSTELNEAFKRNSNDQYIPLRIMELSLGACLTPALNDCDQEHADCLVNGPRYECRCHEGWNDTSKEIGQAEGRRCEQLLLLADGCILFLGYCLFWWFLLFGAIFFLLLLLLCVLGYKLYKWCKKQRRRNVVVEEQGHLVTSEAGPIKNTNPKQAATESINMNNNPNTISSHSVGVDEKIISTIETTPNSNPSDNENISKTTEEVLIKQESIKSLDSWQKNNEAKIDGKQLPQKQPEVSPQTFDGMQCYNHPFIFKIIKSTTYHIVVTHTRISANNHCLAAERVETSASQITDVDSHKKLAKTISESQTDSSDISWESQKSTSMLLPAVSQKGINEQLQNDENANMMKNLDNAAESTNTKVMNVSQSLSETSLRTMWELFKQGTWKQSSRPSC</sequence>
<evidence type="ECO:0000256" key="7">
    <source>
        <dbReference type="PROSITE-ProRule" id="PRU00124"/>
    </source>
</evidence>
<evidence type="ECO:0000256" key="3">
    <source>
        <dbReference type="ARBA" id="ARBA00022737"/>
    </source>
</evidence>
<dbReference type="CDD" id="cd00112">
    <property type="entry name" value="LDLa"/>
    <property type="match status" value="1"/>
</dbReference>
<name>A0A0R3S1T5_9BILA</name>
<dbReference type="PANTHER" id="PTHR24270">
    <property type="entry name" value="LOW-DENSITY LIPOPROTEIN RECEPTOR-RELATED"/>
    <property type="match status" value="1"/>
</dbReference>
<dbReference type="InterPro" id="IPR050685">
    <property type="entry name" value="LDLR"/>
</dbReference>
<evidence type="ECO:0000256" key="5">
    <source>
        <dbReference type="ARBA" id="ARBA00023136"/>
    </source>
</evidence>
<keyword evidence="5 9" id="KW-0472">Membrane</keyword>
<dbReference type="GO" id="GO:0016192">
    <property type="term" value="P:vesicle-mediated transport"/>
    <property type="evidence" value="ECO:0007669"/>
    <property type="project" value="UniProtKB-ARBA"/>
</dbReference>
<comment type="caution">
    <text evidence="7">Lacks conserved residue(s) required for the propagation of feature annotation.</text>
</comment>
<evidence type="ECO:0000256" key="2">
    <source>
        <dbReference type="ARBA" id="ARBA00022692"/>
    </source>
</evidence>
<keyword evidence="6" id="KW-1015">Disulfide bond</keyword>
<reference evidence="11" key="1">
    <citation type="submission" date="2017-02" db="UniProtKB">
        <authorList>
            <consortium name="WormBaseParasite"/>
        </authorList>
    </citation>
    <scope>IDENTIFICATION</scope>
</reference>
<dbReference type="InterPro" id="IPR002172">
    <property type="entry name" value="LDrepeatLR_classA_rpt"/>
</dbReference>
<evidence type="ECO:0000313" key="11">
    <source>
        <dbReference type="WBParaSite" id="EEL_0000864101-mRNA-1"/>
    </source>
</evidence>
<evidence type="ECO:0000256" key="4">
    <source>
        <dbReference type="ARBA" id="ARBA00022989"/>
    </source>
</evidence>
<keyword evidence="4 9" id="KW-1133">Transmembrane helix</keyword>
<feature type="transmembrane region" description="Helical" evidence="9">
    <location>
        <begin position="746"/>
        <end position="772"/>
    </location>
</feature>
<organism evidence="10 11">
    <name type="scientific">Elaeophora elaphi</name>
    <dbReference type="NCBI Taxonomy" id="1147741"/>
    <lineage>
        <taxon>Eukaryota</taxon>
        <taxon>Metazoa</taxon>
        <taxon>Ecdysozoa</taxon>
        <taxon>Nematoda</taxon>
        <taxon>Chromadorea</taxon>
        <taxon>Rhabditida</taxon>
        <taxon>Spirurina</taxon>
        <taxon>Spiruromorpha</taxon>
        <taxon>Filarioidea</taxon>
        <taxon>Onchocercidae</taxon>
        <taxon>Elaeophora</taxon>
    </lineage>
</organism>
<dbReference type="PROSITE" id="PS50068">
    <property type="entry name" value="LDLRA_2"/>
    <property type="match status" value="1"/>
</dbReference>
<dbReference type="GO" id="GO:0005886">
    <property type="term" value="C:plasma membrane"/>
    <property type="evidence" value="ECO:0007669"/>
    <property type="project" value="TreeGrafter"/>
</dbReference>
<keyword evidence="10" id="KW-1185">Reference proteome</keyword>
<dbReference type="PRINTS" id="PR00261">
    <property type="entry name" value="LDLRECEPTOR"/>
</dbReference>
<accession>A0A0R3S1T5</accession>
<feature type="compositionally biased region" description="Polar residues" evidence="8">
    <location>
        <begin position="800"/>
        <end position="822"/>
    </location>
</feature>
<proteinExistence type="predicted"/>
<dbReference type="WBParaSite" id="EEL_0000864101-mRNA-1">
    <property type="protein sequence ID" value="EEL_0000864101-mRNA-1"/>
    <property type="gene ID" value="EEL_0000864101"/>
</dbReference>
<protein>
    <submittedName>
        <fullName evidence="11">EGF-like domain-containing protein</fullName>
    </submittedName>
</protein>
<evidence type="ECO:0000256" key="1">
    <source>
        <dbReference type="ARBA" id="ARBA00004167"/>
    </source>
</evidence>
<feature type="compositionally biased region" description="Polar residues" evidence="8">
    <location>
        <begin position="218"/>
        <end position="235"/>
    </location>
</feature>
<evidence type="ECO:0000256" key="8">
    <source>
        <dbReference type="SAM" id="MobiDB-lite"/>
    </source>
</evidence>
<evidence type="ECO:0000313" key="10">
    <source>
        <dbReference type="Proteomes" id="UP000050640"/>
    </source>
</evidence>
<feature type="region of interest" description="Disordered" evidence="8">
    <location>
        <begin position="795"/>
        <end position="822"/>
    </location>
</feature>
<dbReference type="AlphaFoldDB" id="A0A0R3S1T5"/>